<dbReference type="SUPFAM" id="SSF48264">
    <property type="entry name" value="Cytochrome P450"/>
    <property type="match status" value="1"/>
</dbReference>
<dbReference type="VEuPathDB" id="VectorBase:GMOY009554"/>
<evidence type="ECO:0000256" key="3">
    <source>
        <dbReference type="ARBA" id="ARBA00022617"/>
    </source>
</evidence>
<evidence type="ECO:0000256" key="1">
    <source>
        <dbReference type="ARBA" id="ARBA00001971"/>
    </source>
</evidence>
<evidence type="ECO:0000256" key="5">
    <source>
        <dbReference type="ARBA" id="ARBA00023002"/>
    </source>
</evidence>
<dbReference type="InterPro" id="IPR017972">
    <property type="entry name" value="Cyt_P450_CS"/>
</dbReference>
<keyword evidence="7 9" id="KW-0503">Monooxygenase</keyword>
<proteinExistence type="inferred from homology"/>
<dbReference type="PRINTS" id="PR00463">
    <property type="entry name" value="EP450I"/>
</dbReference>
<sequence length="564" mass="65006">MALDLLKDPNIISPSSVFYFLLFPSILLWFMYWRLSRRHLYELAAKLPGPKGLPIIGHLFDFVGPAACVYKTVVRKSAEFPYLAKLWIGPKLLVFIYDPRDVELLLSSQVYIDKASEYRFFKPWLGDGLLISTGQKWRSHRKLIAPTFHLNVLKSFINLFNENSKNVVRKLETEIGKTFDCHDYMSEATVEILLETVMGVSRKTQDKSGFEYALAVMKMCDILHLRHRSIFLRNEFIFTLSKYYKEQGRLLNIIHGLTKKVIKSKKQAFAKGARGSLAEHELNENGELVVNNANENKGQSHTDDELTTAVEGLPFEHSSGLLDDLNIEDNCVGEKKRLAFLDLMLESAQNGALITDTEIKEQVDTIMFEGHDTTAACSSFFLSLMGIHQHIQEKVVTELNEIFGNSDRPVTFQDTLEMKYLERCLMETLRLYPPVPVIARELQEDLKLISNNYIIPKGATVTVTTVKLHRNPLIYENPNVFDPDNFLPERQVNRHYYAFIPFSAGPRSCVGWKYAMLKLKILLSTILRNYRVYSDLKESDFKLQADIILKREEGFRIRLERRML</sequence>
<dbReference type="AlphaFoldDB" id="A0A1B0G8B5"/>
<dbReference type="GO" id="GO:0020037">
    <property type="term" value="F:heme binding"/>
    <property type="evidence" value="ECO:0007669"/>
    <property type="project" value="InterPro"/>
</dbReference>
<evidence type="ECO:0000313" key="12">
    <source>
        <dbReference type="Proteomes" id="UP000092444"/>
    </source>
</evidence>
<evidence type="ECO:0000256" key="9">
    <source>
        <dbReference type="RuleBase" id="RU000461"/>
    </source>
</evidence>
<evidence type="ECO:0000256" key="6">
    <source>
        <dbReference type="ARBA" id="ARBA00023004"/>
    </source>
</evidence>
<dbReference type="Pfam" id="PF00067">
    <property type="entry name" value="p450"/>
    <property type="match status" value="2"/>
</dbReference>
<feature type="binding site" description="axial binding residue" evidence="8">
    <location>
        <position position="509"/>
    </location>
    <ligand>
        <name>heme</name>
        <dbReference type="ChEBI" id="CHEBI:30413"/>
    </ligand>
    <ligandPart>
        <name>Fe</name>
        <dbReference type="ChEBI" id="CHEBI:18248"/>
    </ligandPart>
</feature>
<keyword evidence="10" id="KW-1133">Transmembrane helix</keyword>
<evidence type="ECO:0000256" key="8">
    <source>
        <dbReference type="PIRSR" id="PIRSR602401-1"/>
    </source>
</evidence>
<dbReference type="GO" id="GO:0016705">
    <property type="term" value="F:oxidoreductase activity, acting on paired donors, with incorporation or reduction of molecular oxygen"/>
    <property type="evidence" value="ECO:0007669"/>
    <property type="project" value="InterPro"/>
</dbReference>
<keyword evidence="4 8" id="KW-0479">Metal-binding</keyword>
<dbReference type="PhylomeDB" id="A0A1B0G8B5"/>
<evidence type="ECO:0000256" key="7">
    <source>
        <dbReference type="ARBA" id="ARBA00023033"/>
    </source>
</evidence>
<keyword evidence="12" id="KW-1185">Reference proteome</keyword>
<dbReference type="InterPro" id="IPR002401">
    <property type="entry name" value="Cyt_P450_E_grp-I"/>
</dbReference>
<dbReference type="PANTHER" id="PTHR24291:SF106">
    <property type="entry name" value="CYTOCHROME P450 4G1-RELATED"/>
    <property type="match status" value="1"/>
</dbReference>
<keyword evidence="3 8" id="KW-0349">Heme</keyword>
<name>A0A1B0G8B5_GLOMM</name>
<keyword evidence="10" id="KW-0812">Transmembrane</keyword>
<dbReference type="EMBL" id="CCAG010000229">
    <property type="status" value="NOT_ANNOTATED_CDS"/>
    <property type="molecule type" value="Genomic_DNA"/>
</dbReference>
<protein>
    <recommendedName>
        <fullName evidence="13">Cytochrome P450</fullName>
    </recommendedName>
</protein>
<dbReference type="InterPro" id="IPR036396">
    <property type="entry name" value="Cyt_P450_sf"/>
</dbReference>
<dbReference type="STRING" id="37546.A0A1B0G8B5"/>
<evidence type="ECO:0000313" key="11">
    <source>
        <dbReference type="EnsemblMetazoa" id="GMOY009554-PA"/>
    </source>
</evidence>
<dbReference type="Proteomes" id="UP000092444">
    <property type="component" value="Unassembled WGS sequence"/>
</dbReference>
<dbReference type="PRINTS" id="PR00385">
    <property type="entry name" value="P450"/>
</dbReference>
<organism evidence="11 12">
    <name type="scientific">Glossina morsitans morsitans</name>
    <name type="common">Savannah tsetse fly</name>
    <dbReference type="NCBI Taxonomy" id="37546"/>
    <lineage>
        <taxon>Eukaryota</taxon>
        <taxon>Metazoa</taxon>
        <taxon>Ecdysozoa</taxon>
        <taxon>Arthropoda</taxon>
        <taxon>Hexapoda</taxon>
        <taxon>Insecta</taxon>
        <taxon>Pterygota</taxon>
        <taxon>Neoptera</taxon>
        <taxon>Endopterygota</taxon>
        <taxon>Diptera</taxon>
        <taxon>Brachycera</taxon>
        <taxon>Muscomorpha</taxon>
        <taxon>Hippoboscoidea</taxon>
        <taxon>Glossinidae</taxon>
        <taxon>Glossina</taxon>
    </lineage>
</organism>
<evidence type="ECO:0000256" key="4">
    <source>
        <dbReference type="ARBA" id="ARBA00022723"/>
    </source>
</evidence>
<dbReference type="CDD" id="cd20628">
    <property type="entry name" value="CYP4"/>
    <property type="match status" value="1"/>
</dbReference>
<evidence type="ECO:0000256" key="2">
    <source>
        <dbReference type="ARBA" id="ARBA00010617"/>
    </source>
</evidence>
<dbReference type="PROSITE" id="PS00086">
    <property type="entry name" value="CYTOCHROME_P450"/>
    <property type="match status" value="1"/>
</dbReference>
<keyword evidence="10" id="KW-0472">Membrane</keyword>
<dbReference type="Gene3D" id="1.10.630.10">
    <property type="entry name" value="Cytochrome P450"/>
    <property type="match status" value="2"/>
</dbReference>
<dbReference type="InterPro" id="IPR001128">
    <property type="entry name" value="Cyt_P450"/>
</dbReference>
<dbReference type="GO" id="GO:0004497">
    <property type="term" value="F:monooxygenase activity"/>
    <property type="evidence" value="ECO:0007669"/>
    <property type="project" value="UniProtKB-KW"/>
</dbReference>
<keyword evidence="5 9" id="KW-0560">Oxidoreductase</keyword>
<comment type="cofactor">
    <cofactor evidence="1 8">
        <name>heme</name>
        <dbReference type="ChEBI" id="CHEBI:30413"/>
    </cofactor>
</comment>
<evidence type="ECO:0000256" key="10">
    <source>
        <dbReference type="SAM" id="Phobius"/>
    </source>
</evidence>
<evidence type="ECO:0008006" key="13">
    <source>
        <dbReference type="Google" id="ProtNLM"/>
    </source>
</evidence>
<dbReference type="GO" id="GO:0005506">
    <property type="term" value="F:iron ion binding"/>
    <property type="evidence" value="ECO:0007669"/>
    <property type="project" value="InterPro"/>
</dbReference>
<dbReference type="PANTHER" id="PTHR24291">
    <property type="entry name" value="CYTOCHROME P450 FAMILY 4"/>
    <property type="match status" value="1"/>
</dbReference>
<keyword evidence="6 8" id="KW-0408">Iron</keyword>
<dbReference type="InterPro" id="IPR050196">
    <property type="entry name" value="Cytochrome_P450_Monoox"/>
</dbReference>
<accession>A0A1B0G8B5</accession>
<dbReference type="EnsemblMetazoa" id="GMOY009554-RA">
    <property type="protein sequence ID" value="GMOY009554-PA"/>
    <property type="gene ID" value="GMOY009554"/>
</dbReference>
<feature type="transmembrane region" description="Helical" evidence="10">
    <location>
        <begin position="12"/>
        <end position="33"/>
    </location>
</feature>
<comment type="similarity">
    <text evidence="2 9">Belongs to the cytochrome P450 family.</text>
</comment>
<reference evidence="11" key="1">
    <citation type="submission" date="2020-05" db="UniProtKB">
        <authorList>
            <consortium name="EnsemblMetazoa"/>
        </authorList>
    </citation>
    <scope>IDENTIFICATION</scope>
    <source>
        <strain evidence="11">Yale</strain>
    </source>
</reference>